<keyword evidence="2" id="KW-0812">Transmembrane</keyword>
<feature type="region of interest" description="Disordered" evidence="1">
    <location>
        <begin position="287"/>
        <end position="310"/>
    </location>
</feature>
<comment type="caution">
    <text evidence="4">The sequence shown here is derived from an EMBL/GenBank/DDBJ whole genome shotgun (WGS) entry which is preliminary data.</text>
</comment>
<gene>
    <name evidence="4" type="ORF">ACFPOF_00355</name>
</gene>
<evidence type="ECO:0000256" key="2">
    <source>
        <dbReference type="SAM" id="Phobius"/>
    </source>
</evidence>
<evidence type="ECO:0000313" key="4">
    <source>
        <dbReference type="EMBL" id="MFC5401181.1"/>
    </source>
</evidence>
<keyword evidence="5" id="KW-1185">Reference proteome</keyword>
<sequence length="310" mass="33962">MAIQSRKARLIGTILCLVIVFAMPLHAFAEDASELQWVTGNGEAVEVGDNLAKQKLLEGYSFLNADDTKQFEKENGGVPSGAEIGMISPDNGNWAVFLEYDNVGHISDDDKTSIDADELLQSYKDGTEEANKELNEEDRLFVDGWDITPHYDESLHNLTWSIIAHDANLKKLINYNVRVLTREGYVSVILVSDPEHLNEDRKQMEADVLSGLSINEGKRYEDYNASTDKKSKMGLAALVVGGAGVVVAKKVGLLAIILLGLKKFGIVIVAVGAGLWRWIRSKLKFAKQSAAESSGPNSETKEDEEPHASA</sequence>
<keyword evidence="2" id="KW-0472">Membrane</keyword>
<protein>
    <submittedName>
        <fullName evidence="4">DUF2167 domain-containing protein</fullName>
    </submittedName>
</protein>
<proteinExistence type="predicted"/>
<dbReference type="EMBL" id="JBHSMI010000001">
    <property type="protein sequence ID" value="MFC5401181.1"/>
    <property type="molecule type" value="Genomic_DNA"/>
</dbReference>
<reference evidence="5" key="1">
    <citation type="journal article" date="2019" name="Int. J. Syst. Evol. Microbiol.">
        <title>The Global Catalogue of Microorganisms (GCM) 10K type strain sequencing project: providing services to taxonomists for standard genome sequencing and annotation.</title>
        <authorList>
            <consortium name="The Broad Institute Genomics Platform"/>
            <consortium name="The Broad Institute Genome Sequencing Center for Infectious Disease"/>
            <person name="Wu L."/>
            <person name="Ma J."/>
        </authorList>
    </citation>
    <scope>NUCLEOTIDE SEQUENCE [LARGE SCALE GENOMIC DNA]</scope>
    <source>
        <strain evidence="5">CGMCC 1.18575</strain>
    </source>
</reference>
<evidence type="ECO:0000256" key="3">
    <source>
        <dbReference type="SAM" id="SignalP"/>
    </source>
</evidence>
<organism evidence="4 5">
    <name type="scientific">Cohnella soli</name>
    <dbReference type="NCBI Taxonomy" id="425005"/>
    <lineage>
        <taxon>Bacteria</taxon>
        <taxon>Bacillati</taxon>
        <taxon>Bacillota</taxon>
        <taxon>Bacilli</taxon>
        <taxon>Bacillales</taxon>
        <taxon>Paenibacillaceae</taxon>
        <taxon>Cohnella</taxon>
    </lineage>
</organism>
<dbReference type="InterPro" id="IPR018682">
    <property type="entry name" value="DUF2167_membr"/>
</dbReference>
<feature type="signal peptide" evidence="3">
    <location>
        <begin position="1"/>
        <end position="27"/>
    </location>
</feature>
<dbReference type="Pfam" id="PF09935">
    <property type="entry name" value="DUF2167"/>
    <property type="match status" value="1"/>
</dbReference>
<dbReference type="RefSeq" id="WP_378128494.1">
    <property type="nucleotide sequence ID" value="NZ_JBHSMI010000001.1"/>
</dbReference>
<keyword evidence="3" id="KW-0732">Signal</keyword>
<keyword evidence="2" id="KW-1133">Transmembrane helix</keyword>
<accession>A0ABW0HIZ4</accession>
<dbReference type="Proteomes" id="UP001596113">
    <property type="component" value="Unassembled WGS sequence"/>
</dbReference>
<feature type="transmembrane region" description="Helical" evidence="2">
    <location>
        <begin position="253"/>
        <end position="279"/>
    </location>
</feature>
<evidence type="ECO:0000256" key="1">
    <source>
        <dbReference type="SAM" id="MobiDB-lite"/>
    </source>
</evidence>
<evidence type="ECO:0000313" key="5">
    <source>
        <dbReference type="Proteomes" id="UP001596113"/>
    </source>
</evidence>
<name>A0ABW0HIZ4_9BACL</name>
<feature type="chain" id="PRO_5045888947" evidence="3">
    <location>
        <begin position="28"/>
        <end position="310"/>
    </location>
</feature>